<dbReference type="KEGG" id="fsm:CCS41_04875"/>
<organism evidence="1 2">
    <name type="scientific">Candidatus Fukatsuia symbiotica</name>
    <dbReference type="NCBI Taxonomy" id="1878942"/>
    <lineage>
        <taxon>Bacteria</taxon>
        <taxon>Pseudomonadati</taxon>
        <taxon>Pseudomonadota</taxon>
        <taxon>Gammaproteobacteria</taxon>
        <taxon>Enterobacterales</taxon>
        <taxon>Yersiniaceae</taxon>
        <taxon>Candidatus Fukatsuia</taxon>
    </lineage>
</organism>
<sequence length="315" mass="36633">MTTSISSLHGSFNFSHYNILSLCNDNYKVNFKPDLTQCDKFVNFFKRIFSSTRKEKALTELYHRIHSNCRENQLNALIELKNNTKKELQDNYKTTIIYGEDYVYSVRFTYDNHLLQEISLNADNIEIETKNDFKTSITEGNFIIEEAFHGTYFIALNKVLHKLLANVEEMVKIVRQYRDEFHNTSDNGVGSYIQITISESVMKILTKIAEPIPYYSMIIEKIFQLDSHHRSLSVDDKKIFLSKLKREVISSQALTDSIKGTSSRLYPANIKEFDSQLKTLHNNTRDTTMAFYNGFIENPGRSATDPTIPRDIIWQ</sequence>
<protein>
    <submittedName>
        <fullName evidence="1">Uncharacterized protein</fullName>
    </submittedName>
</protein>
<dbReference type="OrthoDB" id="9996426at2"/>
<evidence type="ECO:0000313" key="1">
    <source>
        <dbReference type="EMBL" id="AWK13960.1"/>
    </source>
</evidence>
<dbReference type="EMBL" id="CP021659">
    <property type="protein sequence ID" value="AWK13960.1"/>
    <property type="molecule type" value="Genomic_DNA"/>
</dbReference>
<dbReference type="RefSeq" id="WP_072550198.1">
    <property type="nucleotide sequence ID" value="NZ_CP021659.1"/>
</dbReference>
<dbReference type="Proteomes" id="UP000261875">
    <property type="component" value="Chromosome"/>
</dbReference>
<proteinExistence type="predicted"/>
<reference evidence="1 2" key="1">
    <citation type="submission" date="2017-05" db="EMBL/GenBank/DDBJ databases">
        <title>Genome sequence of Candidatus Fukatsuia symbiotica and Candidatus Hamiltonella defensa from Acyrthosiphon pisum strain 5D.</title>
        <authorList>
            <person name="Patel V.A."/>
            <person name="Chevignon G."/>
            <person name="Russell J.A."/>
            <person name="Oliver K.M."/>
        </authorList>
    </citation>
    <scope>NUCLEOTIDE SEQUENCE [LARGE SCALE GENOMIC DNA]</scope>
    <source>
        <strain evidence="1 2">5D</strain>
    </source>
</reference>
<gene>
    <name evidence="1" type="ORF">CCS41_04875</name>
</gene>
<keyword evidence="2" id="KW-1185">Reference proteome</keyword>
<accession>A0A2U8I485</accession>
<evidence type="ECO:0000313" key="2">
    <source>
        <dbReference type="Proteomes" id="UP000261875"/>
    </source>
</evidence>
<name>A0A2U8I485_9GAMM</name>
<dbReference type="AlphaFoldDB" id="A0A2U8I485"/>